<dbReference type="Proteomes" id="UP001140074">
    <property type="component" value="Unassembled WGS sequence"/>
</dbReference>
<dbReference type="InterPro" id="IPR016093">
    <property type="entry name" value="MIR_motif"/>
</dbReference>
<dbReference type="SUPFAM" id="SSF82109">
    <property type="entry name" value="MIR domain"/>
    <property type="match status" value="1"/>
</dbReference>
<evidence type="ECO:0000256" key="7">
    <source>
        <dbReference type="ARBA" id="ARBA00022692"/>
    </source>
</evidence>
<evidence type="ECO:0000259" key="16">
    <source>
        <dbReference type="PROSITE" id="PS50919"/>
    </source>
</evidence>
<dbReference type="CDD" id="cd23285">
    <property type="entry name" value="beta-trefoil_MIR_PMT4-like"/>
    <property type="match status" value="1"/>
</dbReference>
<feature type="domain" description="MIR" evidence="16">
    <location>
        <begin position="328"/>
        <end position="388"/>
    </location>
</feature>
<dbReference type="GO" id="GO:0004169">
    <property type="term" value="F:dolichyl-phosphate-mannose-protein mannosyltransferase activity"/>
    <property type="evidence" value="ECO:0007669"/>
    <property type="project" value="UniProtKB-UniRule"/>
</dbReference>
<sequence length="772" mass="87427">MSVDEPQLKRRPGKDTVGALSPDKQLHQDSSNSVGAGSRAGVSELVRNSSSYAFMAVVVLSFITRYYRIWDPAQVVFDEVHFGKFASYYLRREYYFDVHPPLAKMLIALGGWLIGYDGHFLFEKIGMDYMSNGVPYMMLRGWVALFGLALPPLVYMVMAESGYSVIASLLAALLVTFDNALVAQGRLILLDNIMIFFMLASVYSYVKFFKQRYHPFGVQWWTWLLSTGVMLGCVVSCKLVGLFTIALVGVAVIFDLRRILDIRRGNTMLEFWQHFVSRAFALIAVPVVLYLSFFAIHLAILTRTGPGDAYHTSQFQMQLIDSPLAKSSFDVHYGDQIAIRHRETGVFVDSNPGRYPLRYEDQRVSSQGQQVTGAKDKTDNSFWIIKPMVDQEAFAQFVARRQAGEEISKDELNKWVVHHTDLVQLQHAATGSNMRTHDVASPMTSTNMEFTTLALNDTAHAADTVWKLEIDGAKSNSTLLKTSSSFIRLVNNKHGVAMWTHPKKLPEWGHGHQEINGKKDPTAKSTLWAITEIRGRQITAEEVEEMAKKQSGMSFLEKFVELQGLMIKHNNALTTVHPFQSTPLSWPFLTRGISFWTDAAQRKQIYLLGNPIGWWVSNLALLAFFAGLVMLEAYGMRDIDLVGSIVRRHILRSGGFIAFAWFIHYFPFFMMGRSLFLHHYLPASIFAYMMVAACFQFIFVHPYQLFTLRSWSSRARALLPSYSTGLVFAVLVAIQVATFVFFAPISYGTSTLTAEQVNSRRWLPGYDLHFQK</sequence>
<dbReference type="PANTHER" id="PTHR10050">
    <property type="entry name" value="DOLICHYL-PHOSPHATE-MANNOSE--PROTEIN MANNOSYLTRANSFERASE"/>
    <property type="match status" value="1"/>
</dbReference>
<dbReference type="InterPro" id="IPR027005">
    <property type="entry name" value="PMT-like"/>
</dbReference>
<keyword evidence="7 14" id="KW-0812">Transmembrane</keyword>
<evidence type="ECO:0000256" key="5">
    <source>
        <dbReference type="ARBA" id="ARBA00022676"/>
    </source>
</evidence>
<evidence type="ECO:0000313" key="18">
    <source>
        <dbReference type="Proteomes" id="UP001140074"/>
    </source>
</evidence>
<dbReference type="GO" id="GO:0005789">
    <property type="term" value="C:endoplasmic reticulum membrane"/>
    <property type="evidence" value="ECO:0007669"/>
    <property type="project" value="UniProtKB-SubCell"/>
</dbReference>
<keyword evidence="6 14" id="KW-0808">Transferase</keyword>
<evidence type="ECO:0000256" key="9">
    <source>
        <dbReference type="ARBA" id="ARBA00022824"/>
    </source>
</evidence>
<accession>A0A9W8IHR8</accession>
<dbReference type="Pfam" id="PF02366">
    <property type="entry name" value="PMT"/>
    <property type="match status" value="1"/>
</dbReference>
<dbReference type="AlphaFoldDB" id="A0A9W8IHR8"/>
<evidence type="ECO:0000256" key="3">
    <source>
        <dbReference type="ARBA" id="ARBA00007222"/>
    </source>
</evidence>
<evidence type="ECO:0000256" key="11">
    <source>
        <dbReference type="ARBA" id="ARBA00023136"/>
    </source>
</evidence>
<dbReference type="InterPro" id="IPR036300">
    <property type="entry name" value="MIR_dom_sf"/>
</dbReference>
<evidence type="ECO:0000256" key="1">
    <source>
        <dbReference type="ARBA" id="ARBA00004477"/>
    </source>
</evidence>
<dbReference type="PANTHER" id="PTHR10050:SF51">
    <property type="entry name" value="PROTEIN O-MANNOSYL-TRANSFERASE 1"/>
    <property type="match status" value="1"/>
</dbReference>
<reference evidence="17" key="1">
    <citation type="submission" date="2022-07" db="EMBL/GenBank/DDBJ databases">
        <title>Phylogenomic reconstructions and comparative analyses of Kickxellomycotina fungi.</title>
        <authorList>
            <person name="Reynolds N.K."/>
            <person name="Stajich J.E."/>
            <person name="Barry K."/>
            <person name="Grigoriev I.V."/>
            <person name="Crous P."/>
            <person name="Smith M.E."/>
        </authorList>
    </citation>
    <scope>NUCLEOTIDE SEQUENCE</scope>
    <source>
        <strain evidence="17">RSA 476</strain>
    </source>
</reference>
<comment type="caution">
    <text evidence="17">The sequence shown here is derived from an EMBL/GenBank/DDBJ whole genome shotgun (WGS) entry which is preliminary data.</text>
</comment>
<name>A0A9W8IHR8_9FUNG</name>
<dbReference type="PROSITE" id="PS50919">
    <property type="entry name" value="MIR"/>
    <property type="match status" value="2"/>
</dbReference>
<proteinExistence type="inferred from homology"/>
<feature type="region of interest" description="Disordered" evidence="15">
    <location>
        <begin position="1"/>
        <end position="37"/>
    </location>
</feature>
<feature type="transmembrane region" description="Helical" evidence="14">
    <location>
        <begin position="612"/>
        <end position="630"/>
    </location>
</feature>
<feature type="transmembrane region" description="Helical" evidence="14">
    <location>
        <begin position="102"/>
        <end position="122"/>
    </location>
</feature>
<feature type="transmembrane region" description="Helical" evidence="14">
    <location>
        <begin position="680"/>
        <end position="700"/>
    </location>
</feature>
<dbReference type="SMART" id="SM00472">
    <property type="entry name" value="MIR"/>
    <property type="match status" value="3"/>
</dbReference>
<evidence type="ECO:0000313" key="17">
    <source>
        <dbReference type="EMBL" id="KAJ2861878.1"/>
    </source>
</evidence>
<evidence type="ECO:0000256" key="4">
    <source>
        <dbReference type="ARBA" id="ARBA00012839"/>
    </source>
</evidence>
<comment type="subcellular location">
    <subcellularLocation>
        <location evidence="1 14">Endoplasmic reticulum membrane</location>
        <topology evidence="1 14">Multi-pass membrane protein</topology>
    </subcellularLocation>
</comment>
<keyword evidence="11 14" id="KW-0472">Membrane</keyword>
<dbReference type="InterPro" id="IPR003342">
    <property type="entry name" value="ArnT-like_N"/>
</dbReference>
<keyword evidence="18" id="KW-1185">Reference proteome</keyword>
<dbReference type="Pfam" id="PF16192">
    <property type="entry name" value="PMT_4TMC"/>
    <property type="match status" value="1"/>
</dbReference>
<evidence type="ECO:0000256" key="2">
    <source>
        <dbReference type="ARBA" id="ARBA00004922"/>
    </source>
</evidence>
<keyword evidence="9 14" id="KW-0256">Endoplasmic reticulum</keyword>
<feature type="transmembrane region" description="Helical" evidence="14">
    <location>
        <begin position="721"/>
        <end position="743"/>
    </location>
</feature>
<dbReference type="InterPro" id="IPR032421">
    <property type="entry name" value="PMT_4TMC"/>
</dbReference>
<evidence type="ECO:0000256" key="15">
    <source>
        <dbReference type="SAM" id="MobiDB-lite"/>
    </source>
</evidence>
<feature type="transmembrane region" description="Helical" evidence="14">
    <location>
        <begin position="134"/>
        <end position="157"/>
    </location>
</feature>
<protein>
    <recommendedName>
        <fullName evidence="4 14">Dolichyl-phosphate-mannose--protein mannosyltransferase</fullName>
        <ecNumber evidence="4 14">2.4.1.109</ecNumber>
    </recommendedName>
</protein>
<evidence type="ECO:0000256" key="13">
    <source>
        <dbReference type="ARBA" id="ARBA00045102"/>
    </source>
</evidence>
<feature type="transmembrane region" description="Helical" evidence="14">
    <location>
        <begin position="189"/>
        <end position="209"/>
    </location>
</feature>
<evidence type="ECO:0000256" key="14">
    <source>
        <dbReference type="RuleBase" id="RU367007"/>
    </source>
</evidence>
<organism evidence="17 18">
    <name type="scientific">Coemansia aciculifera</name>
    <dbReference type="NCBI Taxonomy" id="417176"/>
    <lineage>
        <taxon>Eukaryota</taxon>
        <taxon>Fungi</taxon>
        <taxon>Fungi incertae sedis</taxon>
        <taxon>Zoopagomycota</taxon>
        <taxon>Kickxellomycotina</taxon>
        <taxon>Kickxellomycetes</taxon>
        <taxon>Kickxellales</taxon>
        <taxon>Kickxellaceae</taxon>
        <taxon>Coemansia</taxon>
    </lineage>
</organism>
<feature type="domain" description="MIR" evidence="16">
    <location>
        <begin position="414"/>
        <end position="471"/>
    </location>
</feature>
<evidence type="ECO:0000256" key="10">
    <source>
        <dbReference type="ARBA" id="ARBA00022989"/>
    </source>
</evidence>
<comment type="catalytic activity">
    <reaction evidence="13 14">
        <text>a di-trans,poly-cis-dolichyl beta-D-mannosyl phosphate + L-seryl-[protein] = 3-O-(alpha-D-mannosyl)-L-seryl-[protein] + a di-trans,poly-cis-dolichyl phosphate + H(+)</text>
        <dbReference type="Rhea" id="RHEA:17377"/>
        <dbReference type="Rhea" id="RHEA-COMP:9863"/>
        <dbReference type="Rhea" id="RHEA-COMP:13546"/>
        <dbReference type="Rhea" id="RHEA-COMP:19498"/>
        <dbReference type="Rhea" id="RHEA-COMP:19501"/>
        <dbReference type="ChEBI" id="CHEBI:15378"/>
        <dbReference type="ChEBI" id="CHEBI:29999"/>
        <dbReference type="ChEBI" id="CHEBI:57683"/>
        <dbReference type="ChEBI" id="CHEBI:58211"/>
        <dbReference type="ChEBI" id="CHEBI:137321"/>
        <dbReference type="EC" id="2.4.1.109"/>
    </reaction>
</comment>
<evidence type="ECO:0000256" key="12">
    <source>
        <dbReference type="ARBA" id="ARBA00045085"/>
    </source>
</evidence>
<feature type="transmembrane region" description="Helical" evidence="14">
    <location>
        <begin position="650"/>
        <end position="668"/>
    </location>
</feature>
<comment type="function">
    <text evidence="14">Transfers mannose from Dol-P-mannose to Ser or Thr residues on proteins.</text>
</comment>
<comment type="pathway">
    <text evidence="2 14">Protein modification; protein glycosylation.</text>
</comment>
<keyword evidence="5 14" id="KW-0328">Glycosyltransferase</keyword>
<comment type="similarity">
    <text evidence="3 14">Belongs to the glycosyltransferase 39 family.</text>
</comment>
<keyword evidence="10 14" id="KW-1133">Transmembrane helix</keyword>
<keyword evidence="8" id="KW-0677">Repeat</keyword>
<feature type="transmembrane region" description="Helical" evidence="14">
    <location>
        <begin position="275"/>
        <end position="300"/>
    </location>
</feature>
<gene>
    <name evidence="17" type="primary">PMT4</name>
    <name evidence="17" type="ORF">GGH94_004619</name>
</gene>
<evidence type="ECO:0000256" key="6">
    <source>
        <dbReference type="ARBA" id="ARBA00022679"/>
    </source>
</evidence>
<dbReference type="Gene3D" id="2.80.10.50">
    <property type="match status" value="1"/>
</dbReference>
<feature type="transmembrane region" description="Helical" evidence="14">
    <location>
        <begin position="229"/>
        <end position="254"/>
    </location>
</feature>
<evidence type="ECO:0000256" key="8">
    <source>
        <dbReference type="ARBA" id="ARBA00022737"/>
    </source>
</evidence>
<dbReference type="EMBL" id="JANBUY010000197">
    <property type="protein sequence ID" value="KAJ2861878.1"/>
    <property type="molecule type" value="Genomic_DNA"/>
</dbReference>
<dbReference type="Pfam" id="PF02815">
    <property type="entry name" value="MIR"/>
    <property type="match status" value="1"/>
</dbReference>
<comment type="catalytic activity">
    <reaction evidence="12 14">
        <text>a di-trans,poly-cis-dolichyl beta-D-mannosyl phosphate + L-threonyl-[protein] = 3-O-(alpha-D-mannosyl)-L-threonyl-[protein] + a di-trans,poly-cis-dolichyl phosphate + H(+)</text>
        <dbReference type="Rhea" id="RHEA:53396"/>
        <dbReference type="Rhea" id="RHEA-COMP:11060"/>
        <dbReference type="Rhea" id="RHEA-COMP:13547"/>
        <dbReference type="Rhea" id="RHEA-COMP:19498"/>
        <dbReference type="Rhea" id="RHEA-COMP:19501"/>
        <dbReference type="ChEBI" id="CHEBI:15378"/>
        <dbReference type="ChEBI" id="CHEBI:30013"/>
        <dbReference type="ChEBI" id="CHEBI:57683"/>
        <dbReference type="ChEBI" id="CHEBI:58211"/>
        <dbReference type="ChEBI" id="CHEBI:137323"/>
        <dbReference type="EC" id="2.4.1.109"/>
    </reaction>
</comment>
<dbReference type="EC" id="2.4.1.109" evidence="4 14"/>